<feature type="region of interest" description="Disordered" evidence="2">
    <location>
        <begin position="1116"/>
        <end position="1219"/>
    </location>
</feature>
<feature type="region of interest" description="Disordered" evidence="2">
    <location>
        <begin position="961"/>
        <end position="1011"/>
    </location>
</feature>
<gene>
    <name evidence="3" type="ORF">AK812_SmicGene26334</name>
</gene>
<feature type="region of interest" description="Disordered" evidence="2">
    <location>
        <begin position="1659"/>
        <end position="1682"/>
    </location>
</feature>
<evidence type="ECO:0000256" key="2">
    <source>
        <dbReference type="SAM" id="MobiDB-lite"/>
    </source>
</evidence>
<feature type="coiled-coil region" evidence="1">
    <location>
        <begin position="1443"/>
        <end position="1483"/>
    </location>
</feature>
<feature type="region of interest" description="Disordered" evidence="2">
    <location>
        <begin position="1560"/>
        <end position="1605"/>
    </location>
</feature>
<dbReference type="OrthoDB" id="407039at2759"/>
<feature type="compositionally biased region" description="Basic and acidic residues" evidence="2">
    <location>
        <begin position="790"/>
        <end position="806"/>
    </location>
</feature>
<reference evidence="3 4" key="1">
    <citation type="submission" date="2016-02" db="EMBL/GenBank/DDBJ databases">
        <title>Genome analysis of coral dinoflagellate symbionts highlights evolutionary adaptations to a symbiotic lifestyle.</title>
        <authorList>
            <person name="Aranda M."/>
            <person name="Li Y."/>
            <person name="Liew Y.J."/>
            <person name="Baumgarten S."/>
            <person name="Simakov O."/>
            <person name="Wilson M."/>
            <person name="Piel J."/>
            <person name="Ashoor H."/>
            <person name="Bougouffa S."/>
            <person name="Bajic V.B."/>
            <person name="Ryu T."/>
            <person name="Ravasi T."/>
            <person name="Bayer T."/>
            <person name="Micklem G."/>
            <person name="Kim H."/>
            <person name="Bhak J."/>
            <person name="Lajeunesse T.C."/>
            <person name="Voolstra C.R."/>
        </authorList>
    </citation>
    <scope>NUCLEOTIDE SEQUENCE [LARGE SCALE GENOMIC DNA]</scope>
    <source>
        <strain evidence="3 4">CCMP2467</strain>
    </source>
</reference>
<feature type="compositionally biased region" description="Low complexity" evidence="2">
    <location>
        <begin position="1157"/>
        <end position="1167"/>
    </location>
</feature>
<name>A0A1Q9D9V4_SYMMI</name>
<comment type="caution">
    <text evidence="3">The sequence shown here is derived from an EMBL/GenBank/DDBJ whole genome shotgun (WGS) entry which is preliminary data.</text>
</comment>
<feature type="compositionally biased region" description="Basic and acidic residues" evidence="2">
    <location>
        <begin position="1168"/>
        <end position="1204"/>
    </location>
</feature>
<feature type="region of interest" description="Disordered" evidence="2">
    <location>
        <begin position="1829"/>
        <end position="1849"/>
    </location>
</feature>
<feature type="compositionally biased region" description="Polar residues" evidence="2">
    <location>
        <begin position="1668"/>
        <end position="1678"/>
    </location>
</feature>
<dbReference type="InterPro" id="IPR049225">
    <property type="entry name" value="DUF6822"/>
</dbReference>
<dbReference type="Pfam" id="PF20708">
    <property type="entry name" value="DUF6822"/>
    <property type="match status" value="2"/>
</dbReference>
<keyword evidence="4" id="KW-1185">Reference proteome</keyword>
<feature type="compositionally biased region" description="Basic and acidic residues" evidence="2">
    <location>
        <begin position="1131"/>
        <end position="1141"/>
    </location>
</feature>
<dbReference type="Proteomes" id="UP000186817">
    <property type="component" value="Unassembled WGS sequence"/>
</dbReference>
<feature type="compositionally biased region" description="Acidic residues" evidence="2">
    <location>
        <begin position="1573"/>
        <end position="1583"/>
    </location>
</feature>
<evidence type="ECO:0000313" key="3">
    <source>
        <dbReference type="EMBL" id="OLP91915.1"/>
    </source>
</evidence>
<protein>
    <submittedName>
        <fullName evidence="3">Uncharacterized protein</fullName>
    </submittedName>
</protein>
<feature type="region of interest" description="Disordered" evidence="2">
    <location>
        <begin position="790"/>
        <end position="812"/>
    </location>
</feature>
<proteinExistence type="predicted"/>
<evidence type="ECO:0000313" key="4">
    <source>
        <dbReference type="Proteomes" id="UP000186817"/>
    </source>
</evidence>
<keyword evidence="1" id="KW-0175">Coiled coil</keyword>
<sequence length="2004" mass="225515">MGACAEEDALVRVQRDCSLSKFDAQGHTEEAIEIDDYDTTLMAINQGKLHRLRCKVKNLEPHRTAGMRHSQSLLSHMERQQVVQDSTSATLLGRFKNVHFGVLQQQAMALCGLPLARKKNFLALRLQVVAAAVLGKQRDVGALLFPVKSDMPQILVGLCLAAFALPSACDEVALSADDQCNEGECALSALQSKAQVGTMTPTLPAASEQATDEGMYPPAPANVYSVNKTALPWKDGSLNSPSGAPLFTFYMYRAVSDEVYPPLNTNVASLPGVLWYLHHEVVIQAPRKFQISRILRYKVQMRATAPLLRLGMHFGVRLAYDKGQATGPFVCGRTNITSKDGTTAGYKPKFCGDAAAFADTYLEDIKPYKNEYEYAAYGYNVGCNNLGDYPFPMHPVYYPNAIWYTMPGPCPNNLYYNKDNSCQASQPGGYCPGVEPNGNGTCTWNYEEAGEISLDELVGIKDYDSWKHGHREYDPETDEGVKFSWWNGINSTSANEERVKQASELFDKKYPSMPTVAELTNPPCDFDFGYFYKEWYRKDGYSGPCGPPNAKCKGGIGWIRYDGLKQHPKWYVPLTTSAGDDDIQRLLYQLGKNECLRPCEKGETPTAQGYWSEWNDWNIDSLAPRRTVRLEWGEGAWSEWNGWKGLFVSLAHAVRQKRACQAFHRRHPSLAEFALNLEGFPPSATNEVCRPSGGIHDVQVSVCYDYRSRLLYRSHGPTSRRRVQELLEKVLVRQDALAGGLGDEKRQVEWKAKEAGWVELMDDLTDYQNSHAIQEQSLLAMFNDETRAEALRRDPAQDRPDRREPELQNPTDYQIQDYLLAQPSYMLGRQTKPRGQEGGLDGCSDVLHLMQQGRREVGWFGRARQGLGVLLARGTGRRAALQLRDRLRAYSSPELHRTIQAHLPEILDAEAQDDSTVCLTEEGWVRQVLYDLARVAGLDDEAKLTLLGDYALDALEPAFRPAANTEARPTPMANSSQMPRGRNEDGTDGGGGPQPHRPAEAVDDPADSDASSLFQTEQEVDLWESLMEQFWVWFSEGRAVDLALSMLRQRAQDRGDVSYRQWEREPINNLGSGLEVNEQGTIETTPRDFYRWARRVESLLHTSYLRERVPATGDESSLMDRYRNGRRRIRDSRTPRRESRRPVCVTTETRRLEGRRPSASSGSAGQRGEADRPDRPHHSEARLLPRGGEERASGSADVPRREHPGTGTVDPDLPDPQQPFSMEQALQMWKYLLFDRWVFSIPREGGRVPTSWLPRDTLNDINVHLGGMSNHNLLVMTTGLVTMVRYLMAELSQSLDMAQVVLNTRNGEPGVDLNEGDEEADESGLMQGFFASGGVDTADRRWSRAMMRLHKELEGQPKSVRVQSIARLRSALPPQQAGLQTSWQEQLLALLTAAGSDCTDVQGRGPAPHSWLEAWVGELGCFIPGLQLHPVPQMIDTQINVSIDELLQDEEEERNRRAALGAQQEEEEAFRAAREQLEDQELQHLAEEARQYREWEQAQTEQSLRRSALEVPASKRRCVLTMEVATGSGDSPRRIQTLGYDLPADGGPLTFTIRAQLEETPSEVPTQLVPEAPDGEACEEETALDPPKERSDAPPEGSLQVQRPTQADLLGLLDFAEYEAIYDRWRKGELTQGDITEQFGTDVAEMVLAQEAVRDAIDGENSEVEGPSSKTSLVTPEASQEMPPRVPYGTFEMVYRKWKDGHLQDGEVLDTHGPVWLSLFQQWRVWGLEAIWDLLENLLEIHPIPEQGTKAATAARPAAPLSLPLRVPLFAVKNLFDKWSRGEISAEVVQQEYGHIWLRLLQKMKEVPCEKLRLGWSSLVDWDKVHPDEQGAKLDQTEPPVEQGASEQRRGMVRGADGVWRRHTLAQFESLYQQWNEGQLTTEAVHRDYGVDWLAVFIQRREWGLEGVRDHLNHLLDILPDSAAAVRQVGTDRLPPSELSLPLRVPWSTVKEEIRRWMIGLLTDEWVAGKHGVTWLELFRLVKTHGVAKCWDRLNMMVDWDVPA</sequence>
<accession>A0A1Q9D9V4</accession>
<evidence type="ECO:0000256" key="1">
    <source>
        <dbReference type="SAM" id="Coils"/>
    </source>
</evidence>
<dbReference type="EMBL" id="LSRX01000643">
    <property type="protein sequence ID" value="OLP91915.1"/>
    <property type="molecule type" value="Genomic_DNA"/>
</dbReference>
<organism evidence="3 4">
    <name type="scientific">Symbiodinium microadriaticum</name>
    <name type="common">Dinoflagellate</name>
    <name type="synonym">Zooxanthella microadriatica</name>
    <dbReference type="NCBI Taxonomy" id="2951"/>
    <lineage>
        <taxon>Eukaryota</taxon>
        <taxon>Sar</taxon>
        <taxon>Alveolata</taxon>
        <taxon>Dinophyceae</taxon>
        <taxon>Suessiales</taxon>
        <taxon>Symbiodiniaceae</taxon>
        <taxon>Symbiodinium</taxon>
    </lineage>
</organism>